<evidence type="ECO:0000313" key="2">
    <source>
        <dbReference type="EMBL" id="PND38212.1"/>
    </source>
</evidence>
<evidence type="ECO:0000256" key="1">
    <source>
        <dbReference type="SAM" id="MobiDB-lite"/>
    </source>
</evidence>
<name>A0A2N8KXT8_9BURK</name>
<dbReference type="AlphaFoldDB" id="A0A2N8KXT8"/>
<accession>A0A2N8KXT8</accession>
<keyword evidence="3" id="KW-1185">Reference proteome</keyword>
<feature type="region of interest" description="Disordered" evidence="1">
    <location>
        <begin position="1"/>
        <end position="26"/>
    </location>
</feature>
<evidence type="ECO:0000313" key="3">
    <source>
        <dbReference type="Proteomes" id="UP000235916"/>
    </source>
</evidence>
<gene>
    <name evidence="2" type="ORF">C1O66_12225</name>
</gene>
<organism evidence="2 3">
    <name type="scientific">Kinneretia aquatilis</name>
    <dbReference type="NCBI Taxonomy" id="2070761"/>
    <lineage>
        <taxon>Bacteria</taxon>
        <taxon>Pseudomonadati</taxon>
        <taxon>Pseudomonadota</taxon>
        <taxon>Betaproteobacteria</taxon>
        <taxon>Burkholderiales</taxon>
        <taxon>Sphaerotilaceae</taxon>
        <taxon>Roseateles</taxon>
    </lineage>
</organism>
<comment type="caution">
    <text evidence="2">The sequence shown here is derived from an EMBL/GenBank/DDBJ whole genome shotgun (WGS) entry which is preliminary data.</text>
</comment>
<reference evidence="2 3" key="1">
    <citation type="submission" date="2018-01" db="EMBL/GenBank/DDBJ databases">
        <title>Draft genome sequence of Paucibacter aquatile CR182 isolated from freshwater of the Nakdong River.</title>
        <authorList>
            <person name="Choi A."/>
            <person name="Chung E.J."/>
        </authorList>
    </citation>
    <scope>NUCLEOTIDE SEQUENCE [LARGE SCALE GENOMIC DNA]</scope>
    <source>
        <strain evidence="2 3">CR182</strain>
    </source>
</reference>
<dbReference type="Proteomes" id="UP000235916">
    <property type="component" value="Unassembled WGS sequence"/>
</dbReference>
<sequence>MGAHDHMAPQFSGRILAAGQAPRDGAATNRRIAGMGCIRHAAPHGAHVMKRKPTSALVLVAAGSVTNHAEAGSRDRGCVAQYMAGSNARKRMCNARHPQVAFEPLQA</sequence>
<proteinExistence type="predicted"/>
<protein>
    <submittedName>
        <fullName evidence="2">Uncharacterized protein</fullName>
    </submittedName>
</protein>
<dbReference type="EMBL" id="POSP01000003">
    <property type="protein sequence ID" value="PND38212.1"/>
    <property type="molecule type" value="Genomic_DNA"/>
</dbReference>